<reference evidence="1" key="1">
    <citation type="submission" date="2016-04" db="EMBL/GenBank/DDBJ databases">
        <authorList>
            <person name="Nguyen H.D."/>
            <person name="Kesanakurti P."/>
            <person name="Cullis J."/>
            <person name="Levesque C.A."/>
            <person name="Hambleton S."/>
        </authorList>
    </citation>
    <scope>NUCLEOTIDE SEQUENCE</scope>
    <source>
        <strain evidence="1">DAOMC 238032</strain>
    </source>
</reference>
<dbReference type="EMBL" id="LWDD02003159">
    <property type="protein sequence ID" value="KAE8237925.1"/>
    <property type="molecule type" value="Genomic_DNA"/>
</dbReference>
<dbReference type="AlphaFoldDB" id="A0A8T8SEM4"/>
<feature type="non-terminal residue" evidence="1">
    <location>
        <position position="1"/>
    </location>
</feature>
<reference evidence="1" key="2">
    <citation type="journal article" date="2019" name="IMA Fungus">
        <title>Genome sequencing and comparison of five Tilletia species to identify candidate genes for the detection of regulated species infecting wheat.</title>
        <authorList>
            <person name="Nguyen H.D.T."/>
            <person name="Sultana T."/>
            <person name="Kesanakurti P."/>
            <person name="Hambleton S."/>
        </authorList>
    </citation>
    <scope>NUCLEOTIDE SEQUENCE</scope>
    <source>
        <strain evidence="1">DAOMC 238032</strain>
    </source>
</reference>
<sequence length="56" mass="6333">VMEELLELDGDNFDVDELATLGLALAEKPKLIVMYRALKERDAMRLAFVRKILAAN</sequence>
<proteinExistence type="predicted"/>
<protein>
    <submittedName>
        <fullName evidence="1">Uncharacterized protein</fullName>
    </submittedName>
</protein>
<gene>
    <name evidence="1" type="ORF">A4X03_0g9003</name>
</gene>
<dbReference type="Proteomes" id="UP000077671">
    <property type="component" value="Unassembled WGS sequence"/>
</dbReference>
<name>A0A8T8SEM4_9BASI</name>
<organism evidence="1 2">
    <name type="scientific">Tilletia caries</name>
    <name type="common">wheat bunt fungus</name>
    <dbReference type="NCBI Taxonomy" id="13290"/>
    <lineage>
        <taxon>Eukaryota</taxon>
        <taxon>Fungi</taxon>
        <taxon>Dikarya</taxon>
        <taxon>Basidiomycota</taxon>
        <taxon>Ustilaginomycotina</taxon>
        <taxon>Exobasidiomycetes</taxon>
        <taxon>Tilletiales</taxon>
        <taxon>Tilletiaceae</taxon>
        <taxon>Tilletia</taxon>
    </lineage>
</organism>
<accession>A0A8T8SEM4</accession>
<evidence type="ECO:0000313" key="1">
    <source>
        <dbReference type="EMBL" id="KAE8237925.1"/>
    </source>
</evidence>
<comment type="caution">
    <text evidence="1">The sequence shown here is derived from an EMBL/GenBank/DDBJ whole genome shotgun (WGS) entry which is preliminary data.</text>
</comment>
<evidence type="ECO:0000313" key="2">
    <source>
        <dbReference type="Proteomes" id="UP000077671"/>
    </source>
</evidence>